<keyword evidence="2" id="KW-1185">Reference proteome</keyword>
<dbReference type="AlphaFoldDB" id="A0A9W7TKN6"/>
<organism evidence="1 2">
    <name type="scientific">Triplophysa rosa</name>
    <name type="common">Cave loach</name>
    <dbReference type="NCBI Taxonomy" id="992332"/>
    <lineage>
        <taxon>Eukaryota</taxon>
        <taxon>Metazoa</taxon>
        <taxon>Chordata</taxon>
        <taxon>Craniata</taxon>
        <taxon>Vertebrata</taxon>
        <taxon>Euteleostomi</taxon>
        <taxon>Actinopterygii</taxon>
        <taxon>Neopterygii</taxon>
        <taxon>Teleostei</taxon>
        <taxon>Ostariophysi</taxon>
        <taxon>Cypriniformes</taxon>
        <taxon>Nemacheilidae</taxon>
        <taxon>Triplophysa</taxon>
    </lineage>
</organism>
<feature type="non-terminal residue" evidence="1">
    <location>
        <position position="48"/>
    </location>
</feature>
<sequence length="48" mass="5330">AVTQAGCDLTYCKMRGIVSVLTAFIKERKMGLNDFIQKLVSNPPICQQ</sequence>
<accession>A0A9W7TKN6</accession>
<reference evidence="1" key="1">
    <citation type="submission" date="2021-02" db="EMBL/GenBank/DDBJ databases">
        <title>Comparative genomics reveals that relaxation of natural selection precedes convergent phenotypic evolution of cavefish.</title>
        <authorList>
            <person name="Peng Z."/>
        </authorList>
    </citation>
    <scope>NUCLEOTIDE SEQUENCE</scope>
    <source>
        <tissue evidence="1">Muscle</tissue>
    </source>
</reference>
<evidence type="ECO:0000313" key="1">
    <source>
        <dbReference type="EMBL" id="KAI7799062.1"/>
    </source>
</evidence>
<dbReference type="Proteomes" id="UP001059041">
    <property type="component" value="Linkage Group LG16"/>
</dbReference>
<proteinExistence type="predicted"/>
<comment type="caution">
    <text evidence="1">The sequence shown here is derived from an EMBL/GenBank/DDBJ whole genome shotgun (WGS) entry which is preliminary data.</text>
</comment>
<evidence type="ECO:0000313" key="2">
    <source>
        <dbReference type="Proteomes" id="UP001059041"/>
    </source>
</evidence>
<gene>
    <name evidence="1" type="ORF">IRJ41_016688</name>
</gene>
<name>A0A9W7TKN6_TRIRA</name>
<protein>
    <submittedName>
        <fullName evidence="1">Uncharacterized protein</fullName>
    </submittedName>
</protein>
<dbReference type="EMBL" id="JAFHDT010000016">
    <property type="protein sequence ID" value="KAI7799062.1"/>
    <property type="molecule type" value="Genomic_DNA"/>
</dbReference>